<protein>
    <recommendedName>
        <fullName evidence="4">Iron-sulfur cluster biosynthesis protein</fullName>
    </recommendedName>
</protein>
<evidence type="ECO:0008006" key="4">
    <source>
        <dbReference type="Google" id="ProtNLM"/>
    </source>
</evidence>
<gene>
    <name evidence="2" type="ORF">RV15_GL000725</name>
</gene>
<dbReference type="AlphaFoldDB" id="A0AA91GAB1"/>
<sequence>MKMKLTITPRAQQWFKDEVGVTSDSGIRFYGKIYGKTDVHEGFSIAMSVEAPDQPLVKEVIDGITYFIEETDDWFFKGYDLLVDYDEETDEPKYKFAENKEDLKQ</sequence>
<organism evidence="2 3">
    <name type="scientific">Enterococcus silesiacus</name>
    <dbReference type="NCBI Taxonomy" id="332949"/>
    <lineage>
        <taxon>Bacteria</taxon>
        <taxon>Bacillati</taxon>
        <taxon>Bacillota</taxon>
        <taxon>Bacilli</taxon>
        <taxon>Lactobacillales</taxon>
        <taxon>Enterococcaceae</taxon>
        <taxon>Enterococcus</taxon>
    </lineage>
</organism>
<dbReference type="EMBL" id="JXLC01000014">
    <property type="protein sequence ID" value="OJG91448.1"/>
    <property type="molecule type" value="Genomic_DNA"/>
</dbReference>
<dbReference type="Proteomes" id="UP000183039">
    <property type="component" value="Unassembled WGS sequence"/>
</dbReference>
<comment type="caution">
    <text evidence="2">The sequence shown here is derived from an EMBL/GenBank/DDBJ whole genome shotgun (WGS) entry which is preliminary data.</text>
</comment>
<name>A0AA91GAB1_9ENTE</name>
<dbReference type="InterPro" id="IPR035903">
    <property type="entry name" value="HesB-like_dom_sf"/>
</dbReference>
<dbReference type="SUPFAM" id="SSF89360">
    <property type="entry name" value="HesB-like domain"/>
    <property type="match status" value="1"/>
</dbReference>
<proteinExistence type="inferred from homology"/>
<evidence type="ECO:0000313" key="3">
    <source>
        <dbReference type="Proteomes" id="UP000183039"/>
    </source>
</evidence>
<comment type="similarity">
    <text evidence="1">Belongs to the HesB/IscA family.</text>
</comment>
<dbReference type="InterPro" id="IPR008326">
    <property type="entry name" value="PdhI-like"/>
</dbReference>
<accession>A0AA91GAB1</accession>
<evidence type="ECO:0000313" key="2">
    <source>
        <dbReference type="EMBL" id="OJG91448.1"/>
    </source>
</evidence>
<evidence type="ECO:0000256" key="1">
    <source>
        <dbReference type="ARBA" id="ARBA00006718"/>
    </source>
</evidence>
<reference evidence="2 3" key="1">
    <citation type="submission" date="2014-12" db="EMBL/GenBank/DDBJ databases">
        <title>Draft genome sequences of 29 type strains of Enterococci.</title>
        <authorList>
            <person name="Zhong Z."/>
            <person name="Sun Z."/>
            <person name="Liu W."/>
            <person name="Zhang W."/>
            <person name="Zhang H."/>
        </authorList>
    </citation>
    <scope>NUCLEOTIDE SEQUENCE [LARGE SCALE GENOMIC DNA]</scope>
    <source>
        <strain evidence="2 3">DSM 22801</strain>
    </source>
</reference>
<dbReference type="PIRSF" id="PIRSF034852">
    <property type="entry name" value="UCP034852"/>
    <property type="match status" value="1"/>
</dbReference>